<organism evidence="1 2">
    <name type="scientific">Artemisia annua</name>
    <name type="common">Sweet wormwood</name>
    <dbReference type="NCBI Taxonomy" id="35608"/>
    <lineage>
        <taxon>Eukaryota</taxon>
        <taxon>Viridiplantae</taxon>
        <taxon>Streptophyta</taxon>
        <taxon>Embryophyta</taxon>
        <taxon>Tracheophyta</taxon>
        <taxon>Spermatophyta</taxon>
        <taxon>Magnoliopsida</taxon>
        <taxon>eudicotyledons</taxon>
        <taxon>Gunneridae</taxon>
        <taxon>Pentapetalae</taxon>
        <taxon>asterids</taxon>
        <taxon>campanulids</taxon>
        <taxon>Asterales</taxon>
        <taxon>Asteraceae</taxon>
        <taxon>Asteroideae</taxon>
        <taxon>Anthemideae</taxon>
        <taxon>Artemisiinae</taxon>
        <taxon>Artemisia</taxon>
    </lineage>
</organism>
<accession>A0A2U1M7Q3</accession>
<reference evidence="1 2" key="1">
    <citation type="journal article" date="2018" name="Mol. Plant">
        <title>The genome of Artemisia annua provides insight into the evolution of Asteraceae family and artemisinin biosynthesis.</title>
        <authorList>
            <person name="Shen Q."/>
            <person name="Zhang L."/>
            <person name="Liao Z."/>
            <person name="Wang S."/>
            <person name="Yan T."/>
            <person name="Shi P."/>
            <person name="Liu M."/>
            <person name="Fu X."/>
            <person name="Pan Q."/>
            <person name="Wang Y."/>
            <person name="Lv Z."/>
            <person name="Lu X."/>
            <person name="Zhang F."/>
            <person name="Jiang W."/>
            <person name="Ma Y."/>
            <person name="Chen M."/>
            <person name="Hao X."/>
            <person name="Li L."/>
            <person name="Tang Y."/>
            <person name="Lv G."/>
            <person name="Zhou Y."/>
            <person name="Sun X."/>
            <person name="Brodelius P.E."/>
            <person name="Rose J.K.C."/>
            <person name="Tang K."/>
        </authorList>
    </citation>
    <scope>NUCLEOTIDE SEQUENCE [LARGE SCALE GENOMIC DNA]</scope>
    <source>
        <strain evidence="2">cv. Huhao1</strain>
        <tissue evidence="1">Leaf</tissue>
    </source>
</reference>
<dbReference type="Proteomes" id="UP000245207">
    <property type="component" value="Unassembled WGS sequence"/>
</dbReference>
<evidence type="ECO:0000313" key="2">
    <source>
        <dbReference type="Proteomes" id="UP000245207"/>
    </source>
</evidence>
<dbReference type="EMBL" id="PKPP01006214">
    <property type="protein sequence ID" value="PWA57291.1"/>
    <property type="molecule type" value="Genomic_DNA"/>
</dbReference>
<evidence type="ECO:0000313" key="1">
    <source>
        <dbReference type="EMBL" id="PWA57291.1"/>
    </source>
</evidence>
<proteinExistence type="predicted"/>
<sequence length="104" mass="12057">MHTPWKQFNYVRPGEPLGRFSSSSNYQHCRPCQMQKIMPNIQLSLLLDNVTIRMAGVIDVSAQKANDHYVKVKYRWGEGCADQRFFMEVCSPIPLSYSNVMALW</sequence>
<keyword evidence="2" id="KW-1185">Reference proteome</keyword>
<comment type="caution">
    <text evidence="1">The sequence shown here is derived from an EMBL/GenBank/DDBJ whole genome shotgun (WGS) entry which is preliminary data.</text>
</comment>
<name>A0A2U1M7Q3_ARTAN</name>
<gene>
    <name evidence="1" type="ORF">CTI12_AA410570</name>
</gene>
<protein>
    <submittedName>
        <fullName evidence="1">Uncharacterized protein</fullName>
    </submittedName>
</protein>
<dbReference type="AlphaFoldDB" id="A0A2U1M7Q3"/>